<feature type="chain" id="PRO_5020945916" description="Acid-shock protein" evidence="2">
    <location>
        <begin position="21"/>
        <end position="59"/>
    </location>
</feature>
<comment type="caution">
    <text evidence="3">The sequence shown here is derived from an EMBL/GenBank/DDBJ whole genome shotgun (WGS) entry which is preliminary data.</text>
</comment>
<feature type="signal peptide" evidence="2">
    <location>
        <begin position="1"/>
        <end position="20"/>
    </location>
</feature>
<evidence type="ECO:0000256" key="1">
    <source>
        <dbReference type="SAM" id="MobiDB-lite"/>
    </source>
</evidence>
<protein>
    <recommendedName>
        <fullName evidence="5">Acid-shock protein</fullName>
    </recommendedName>
</protein>
<feature type="compositionally biased region" description="Basic and acidic residues" evidence="1">
    <location>
        <begin position="47"/>
        <end position="59"/>
    </location>
</feature>
<name>A0A4R5CE12_9FLAO</name>
<evidence type="ECO:0000313" key="4">
    <source>
        <dbReference type="Proteomes" id="UP000295479"/>
    </source>
</evidence>
<organism evidence="3 4">
    <name type="scientific">Flavobacterium cellulosilyticum</name>
    <dbReference type="NCBI Taxonomy" id="2541731"/>
    <lineage>
        <taxon>Bacteria</taxon>
        <taxon>Pseudomonadati</taxon>
        <taxon>Bacteroidota</taxon>
        <taxon>Flavobacteriia</taxon>
        <taxon>Flavobacteriales</taxon>
        <taxon>Flavobacteriaceae</taxon>
        <taxon>Flavobacterium</taxon>
    </lineage>
</organism>
<gene>
    <name evidence="3" type="ORF">E0F76_11160</name>
</gene>
<evidence type="ECO:0000313" key="3">
    <source>
        <dbReference type="EMBL" id="TDD96560.1"/>
    </source>
</evidence>
<keyword evidence="4" id="KW-1185">Reference proteome</keyword>
<dbReference type="EMBL" id="SMFK01000006">
    <property type="protein sequence ID" value="TDD96560.1"/>
    <property type="molecule type" value="Genomic_DNA"/>
</dbReference>
<dbReference type="RefSeq" id="WP_132005693.1">
    <property type="nucleotide sequence ID" value="NZ_SMFK01000006.1"/>
</dbReference>
<dbReference type="Proteomes" id="UP000295479">
    <property type="component" value="Unassembled WGS sequence"/>
</dbReference>
<proteinExistence type="predicted"/>
<accession>A0A4R5CE12</accession>
<evidence type="ECO:0000256" key="2">
    <source>
        <dbReference type="SAM" id="SignalP"/>
    </source>
</evidence>
<feature type="compositionally biased region" description="Basic residues" evidence="1">
    <location>
        <begin position="36"/>
        <end position="46"/>
    </location>
</feature>
<evidence type="ECO:0008006" key="5">
    <source>
        <dbReference type="Google" id="ProtNLM"/>
    </source>
</evidence>
<sequence length="59" mass="6322">MKKVLLLIAVILGTSVMVNAQTAPAKTTPTKEVKATKHAKHAKHKAEKAAKMEAATEKK</sequence>
<reference evidence="3 4" key="1">
    <citation type="submission" date="2019-03" db="EMBL/GenBank/DDBJ databases">
        <title>Flavobacterium AR-3-4 sp. nov. isolated from arctic soil.</title>
        <authorList>
            <person name="Chaudhary D.K."/>
        </authorList>
    </citation>
    <scope>NUCLEOTIDE SEQUENCE [LARGE SCALE GENOMIC DNA]</scope>
    <source>
        <strain evidence="3 4">AR-3-4</strain>
    </source>
</reference>
<feature type="region of interest" description="Disordered" evidence="1">
    <location>
        <begin position="23"/>
        <end position="59"/>
    </location>
</feature>
<dbReference type="AlphaFoldDB" id="A0A4R5CE12"/>
<keyword evidence="2" id="KW-0732">Signal</keyword>